<comment type="caution">
    <text evidence="8">Lacks conserved residue(s) required for the propagation of feature annotation.</text>
</comment>
<keyword evidence="11" id="KW-1185">Reference proteome</keyword>
<evidence type="ECO:0000313" key="10">
    <source>
        <dbReference type="EMBL" id="KAK9824732.1"/>
    </source>
</evidence>
<dbReference type="EMBL" id="JALJOS010000028">
    <property type="protein sequence ID" value="KAK9824732.1"/>
    <property type="molecule type" value="Genomic_DNA"/>
</dbReference>
<evidence type="ECO:0000256" key="2">
    <source>
        <dbReference type="ARBA" id="ARBA00004477"/>
    </source>
</evidence>
<gene>
    <name evidence="10" type="ORF">WJX74_002625</name>
</gene>
<comment type="function">
    <text evidence="1">May be involved in the degradation process of specific misfolded endoplasmic reticulum (ER) luminal proteins.</text>
</comment>
<evidence type="ECO:0000256" key="7">
    <source>
        <dbReference type="ARBA" id="ARBA00023136"/>
    </source>
</evidence>
<evidence type="ECO:0000313" key="11">
    <source>
        <dbReference type="Proteomes" id="UP001438707"/>
    </source>
</evidence>
<comment type="subcellular location">
    <subcellularLocation>
        <location evidence="2 8">Endoplasmic reticulum membrane</location>
        <topology evidence="2 8">Multi-pass membrane protein</topology>
    </subcellularLocation>
</comment>
<dbReference type="Proteomes" id="UP001438707">
    <property type="component" value="Unassembled WGS sequence"/>
</dbReference>
<evidence type="ECO:0000256" key="8">
    <source>
        <dbReference type="RuleBase" id="RU363059"/>
    </source>
</evidence>
<dbReference type="GO" id="GO:0006950">
    <property type="term" value="P:response to stress"/>
    <property type="evidence" value="ECO:0007669"/>
    <property type="project" value="UniProtKB-ARBA"/>
</dbReference>
<comment type="function">
    <text evidence="8">May be involved in the degradation of misfolded endoplasmic reticulum (ER) luminal proteins.</text>
</comment>
<organism evidence="10 11">
    <name type="scientific">Apatococcus lobatus</name>
    <dbReference type="NCBI Taxonomy" id="904363"/>
    <lineage>
        <taxon>Eukaryota</taxon>
        <taxon>Viridiplantae</taxon>
        <taxon>Chlorophyta</taxon>
        <taxon>core chlorophytes</taxon>
        <taxon>Trebouxiophyceae</taxon>
        <taxon>Chlorellales</taxon>
        <taxon>Chlorellaceae</taxon>
        <taxon>Apatococcus</taxon>
    </lineage>
</organism>
<keyword evidence="7 8" id="KW-0472">Membrane</keyword>
<dbReference type="Pfam" id="PF04511">
    <property type="entry name" value="DER1"/>
    <property type="match status" value="1"/>
</dbReference>
<evidence type="ECO:0000256" key="6">
    <source>
        <dbReference type="ARBA" id="ARBA00022989"/>
    </source>
</evidence>
<feature type="transmembrane region" description="Helical" evidence="8">
    <location>
        <begin position="103"/>
        <end position="121"/>
    </location>
</feature>
<evidence type="ECO:0000256" key="5">
    <source>
        <dbReference type="ARBA" id="ARBA00022824"/>
    </source>
</evidence>
<dbReference type="InterPro" id="IPR035952">
    <property type="entry name" value="Rhomboid-like_sf"/>
</dbReference>
<comment type="similarity">
    <text evidence="3 8">Belongs to the derlin family.</text>
</comment>
<evidence type="ECO:0000256" key="9">
    <source>
        <dbReference type="SAM" id="MobiDB-lite"/>
    </source>
</evidence>
<evidence type="ECO:0000256" key="3">
    <source>
        <dbReference type="ARBA" id="ARBA00008917"/>
    </source>
</evidence>
<name>A0AAW1QUG9_9CHLO</name>
<evidence type="ECO:0000256" key="1">
    <source>
        <dbReference type="ARBA" id="ARBA00003292"/>
    </source>
</evidence>
<dbReference type="InterPro" id="IPR007599">
    <property type="entry name" value="DER1"/>
</dbReference>
<dbReference type="Gene3D" id="1.20.1540.10">
    <property type="entry name" value="Rhomboid-like"/>
    <property type="match status" value="1"/>
</dbReference>
<keyword evidence="4 8" id="KW-0812">Transmembrane</keyword>
<dbReference type="GO" id="GO:0005789">
    <property type="term" value="C:endoplasmic reticulum membrane"/>
    <property type="evidence" value="ECO:0007669"/>
    <property type="project" value="UniProtKB-SubCell"/>
</dbReference>
<feature type="region of interest" description="Disordered" evidence="9">
    <location>
        <begin position="226"/>
        <end position="247"/>
    </location>
</feature>
<dbReference type="PANTHER" id="PTHR11009">
    <property type="entry name" value="DER1-LIKE PROTEIN, DERLIN"/>
    <property type="match status" value="1"/>
</dbReference>
<dbReference type="AlphaFoldDB" id="A0AAW1QUG9"/>
<dbReference type="SUPFAM" id="SSF144091">
    <property type="entry name" value="Rhomboid-like"/>
    <property type="match status" value="1"/>
</dbReference>
<reference evidence="10 11" key="1">
    <citation type="journal article" date="2024" name="Nat. Commun.">
        <title>Phylogenomics reveals the evolutionary origins of lichenization in chlorophyte algae.</title>
        <authorList>
            <person name="Puginier C."/>
            <person name="Libourel C."/>
            <person name="Otte J."/>
            <person name="Skaloud P."/>
            <person name="Haon M."/>
            <person name="Grisel S."/>
            <person name="Petersen M."/>
            <person name="Berrin J.G."/>
            <person name="Delaux P.M."/>
            <person name="Dal Grande F."/>
            <person name="Keller J."/>
        </authorList>
    </citation>
    <scope>NUCLEOTIDE SEQUENCE [LARGE SCALE GENOMIC DNA]</scope>
    <source>
        <strain evidence="10 11">SAG 2145</strain>
    </source>
</reference>
<proteinExistence type="inferred from homology"/>
<feature type="transmembrane region" description="Helical" evidence="8">
    <location>
        <begin position="177"/>
        <end position="195"/>
    </location>
</feature>
<keyword evidence="5 8" id="KW-0256">Endoplasmic reticulum</keyword>
<evidence type="ECO:0000256" key="4">
    <source>
        <dbReference type="ARBA" id="ARBA00022692"/>
    </source>
</evidence>
<comment type="caution">
    <text evidence="10">The sequence shown here is derived from an EMBL/GenBank/DDBJ whole genome shotgun (WGS) entry which is preliminary data.</text>
</comment>
<sequence length="247" mass="27399">MSNVRQGPSNGPADFFNSIPPITRAWMAGCVLAVAAPELGILNLRTFILSWGAVFSHFQIWRLVTNFFVLHGRQWNTLFKLLWMFQYGKALEGATFQHDPAQYAFMLLFGACTTLAMALAVPVCNSMPVHGPDLVFFLMYVWSREYPTQTVNIMGVVSLEAFYLPFAFATIDLVAGGNWISSLMGILAGHLWFYLTKVHPTAGRYLQAPNWLRRGLDSLGLSRFSGNTGPAAPPTNSAFRGQGRRLG</sequence>
<accession>A0AAW1QUG9</accession>
<protein>
    <recommendedName>
        <fullName evidence="8">Derlin</fullName>
    </recommendedName>
</protein>
<keyword evidence="6 8" id="KW-1133">Transmembrane helix</keyword>